<dbReference type="AlphaFoldDB" id="A0A0L8FR37"/>
<proteinExistence type="predicted"/>
<gene>
    <name evidence="1" type="ORF">OCBIM_22010276mg</name>
</gene>
<accession>A0A0L8FR37</accession>
<dbReference type="EMBL" id="KQ427344">
    <property type="protein sequence ID" value="KOF67176.1"/>
    <property type="molecule type" value="Genomic_DNA"/>
</dbReference>
<organism evidence="1">
    <name type="scientific">Octopus bimaculoides</name>
    <name type="common">California two-spotted octopus</name>
    <dbReference type="NCBI Taxonomy" id="37653"/>
    <lineage>
        <taxon>Eukaryota</taxon>
        <taxon>Metazoa</taxon>
        <taxon>Spiralia</taxon>
        <taxon>Lophotrochozoa</taxon>
        <taxon>Mollusca</taxon>
        <taxon>Cephalopoda</taxon>
        <taxon>Coleoidea</taxon>
        <taxon>Octopodiformes</taxon>
        <taxon>Octopoda</taxon>
        <taxon>Incirrata</taxon>
        <taxon>Octopodidae</taxon>
        <taxon>Octopus</taxon>
    </lineage>
</organism>
<evidence type="ECO:0000313" key="1">
    <source>
        <dbReference type="EMBL" id="KOF67176.1"/>
    </source>
</evidence>
<protein>
    <submittedName>
        <fullName evidence="1">Uncharacterized protein</fullName>
    </submittedName>
</protein>
<name>A0A0L8FR37_OCTBM</name>
<sequence length="66" mass="7342">MKGKSTVFSDVTPRGWKHFSLNPMNLNSKQQVYKGNISLISSTSLVGVSNFTYDTRRVPVSSTFSL</sequence>
<reference evidence="1" key="1">
    <citation type="submission" date="2015-07" db="EMBL/GenBank/DDBJ databases">
        <title>MeaNS - Measles Nucleotide Surveillance Program.</title>
        <authorList>
            <person name="Tran T."/>
            <person name="Druce J."/>
        </authorList>
    </citation>
    <scope>NUCLEOTIDE SEQUENCE</scope>
    <source>
        <strain evidence="1">UCB-OBI-ISO-001</strain>
        <tissue evidence="1">Gonad</tissue>
    </source>
</reference>